<evidence type="ECO:0000259" key="6">
    <source>
        <dbReference type="PROSITE" id="PS50110"/>
    </source>
</evidence>
<dbReference type="PROSITE" id="PS01124">
    <property type="entry name" value="HTH_ARAC_FAMILY_2"/>
    <property type="match status" value="1"/>
</dbReference>
<dbReference type="KEGG" id="plut:EI981_02480"/>
<dbReference type="PROSITE" id="PS50110">
    <property type="entry name" value="RESPONSE_REGULATORY"/>
    <property type="match status" value="1"/>
</dbReference>
<dbReference type="Gene3D" id="1.10.10.60">
    <property type="entry name" value="Homeodomain-like"/>
    <property type="match status" value="2"/>
</dbReference>
<dbReference type="InterPro" id="IPR001789">
    <property type="entry name" value="Sig_transdc_resp-reg_receiver"/>
</dbReference>
<evidence type="ECO:0000313" key="7">
    <source>
        <dbReference type="EMBL" id="AZS13448.1"/>
    </source>
</evidence>
<keyword evidence="1" id="KW-0805">Transcription regulation</keyword>
<organism evidence="7 8">
    <name type="scientific">Paenibacillus lutimineralis</name>
    <dbReference type="NCBI Taxonomy" id="2707005"/>
    <lineage>
        <taxon>Bacteria</taxon>
        <taxon>Bacillati</taxon>
        <taxon>Bacillota</taxon>
        <taxon>Bacilli</taxon>
        <taxon>Bacillales</taxon>
        <taxon>Paenibacillaceae</taxon>
        <taxon>Paenibacillus</taxon>
    </lineage>
</organism>
<dbReference type="GO" id="GO:0003700">
    <property type="term" value="F:DNA-binding transcription factor activity"/>
    <property type="evidence" value="ECO:0007669"/>
    <property type="project" value="InterPro"/>
</dbReference>
<accession>A0A3Q9I833</accession>
<keyword evidence="4" id="KW-0597">Phosphoprotein</keyword>
<dbReference type="SMART" id="SM00342">
    <property type="entry name" value="HTH_ARAC"/>
    <property type="match status" value="1"/>
</dbReference>
<evidence type="ECO:0000259" key="5">
    <source>
        <dbReference type="PROSITE" id="PS01124"/>
    </source>
</evidence>
<evidence type="ECO:0000256" key="4">
    <source>
        <dbReference type="PROSITE-ProRule" id="PRU00169"/>
    </source>
</evidence>
<sequence>MTNLIIVDDEKNIRLGLKTMIEREFPDQFALFTATQGAEALELYRDHGAEIIITDIRMPIMNGISLIEKISTEPLPASQDERPLIIILSGYEDFEYAKAAIRYQAIDYLLKPIHRDELFTALRKCNDHLARRSLIAEQMAITEGYRLQVQLVRLQDLLMQRDLSENEIRLWNKEINFEQYVLPFSVAVLTYQYENGSRIKKEGLKTLAEDLFVSVEGKLNASLLDREGRVVLVGGSQQKFADMSLLASSKGLNGLLIGVSEEGNRLEDLAKCYRQASESLNYSFIYPKTRLIWYSELPRERQFYAIPMEDIRKLGNILGTGREKEIGPLLHHIFRIDQLAGIDTQYLEAVSKQINEQVLDEVFRIYGEASVEVIKLYRKVGDLSNFDHFHNYFRSLEQLLSSLDKYIKEIRSAHTEHGDMKEAVAFIEENYHRPLNMAMVSNHVSLNYSYFSEAFKTFTGESFVTYLKKVRIRKAKELIGNGSLKIAEISEAVGFENTRHFSRVFKELEGISPFEYRGKLFLESERFTPQEHSGNGE</sequence>
<feature type="domain" description="HTH araC/xylS-type" evidence="5">
    <location>
        <begin position="421"/>
        <end position="519"/>
    </location>
</feature>
<keyword evidence="8" id="KW-1185">Reference proteome</keyword>
<dbReference type="SUPFAM" id="SSF46689">
    <property type="entry name" value="Homeodomain-like"/>
    <property type="match status" value="2"/>
</dbReference>
<dbReference type="AlphaFoldDB" id="A0A3Q9I833"/>
<proteinExistence type="predicted"/>
<dbReference type="PROSITE" id="PS00041">
    <property type="entry name" value="HTH_ARAC_FAMILY_1"/>
    <property type="match status" value="1"/>
</dbReference>
<keyword evidence="2" id="KW-0238">DNA-binding</keyword>
<evidence type="ECO:0000256" key="1">
    <source>
        <dbReference type="ARBA" id="ARBA00023015"/>
    </source>
</evidence>
<dbReference type="Proteomes" id="UP000270678">
    <property type="component" value="Chromosome"/>
</dbReference>
<keyword evidence="3" id="KW-0804">Transcription</keyword>
<evidence type="ECO:0000313" key="8">
    <source>
        <dbReference type="Proteomes" id="UP000270678"/>
    </source>
</evidence>
<dbReference type="Pfam" id="PF12833">
    <property type="entry name" value="HTH_18"/>
    <property type="match status" value="1"/>
</dbReference>
<dbReference type="Pfam" id="PF00072">
    <property type="entry name" value="Response_reg"/>
    <property type="match status" value="1"/>
</dbReference>
<dbReference type="GO" id="GO:0000160">
    <property type="term" value="P:phosphorelay signal transduction system"/>
    <property type="evidence" value="ECO:0007669"/>
    <property type="project" value="InterPro"/>
</dbReference>
<feature type="domain" description="Response regulatory" evidence="6">
    <location>
        <begin position="3"/>
        <end position="126"/>
    </location>
</feature>
<dbReference type="OrthoDB" id="342399at2"/>
<dbReference type="EMBL" id="CP034346">
    <property type="protein sequence ID" value="AZS13448.1"/>
    <property type="molecule type" value="Genomic_DNA"/>
</dbReference>
<dbReference type="SUPFAM" id="SSF52172">
    <property type="entry name" value="CheY-like"/>
    <property type="match status" value="1"/>
</dbReference>
<dbReference type="RefSeq" id="WP_126995130.1">
    <property type="nucleotide sequence ID" value="NZ_CP034346.1"/>
</dbReference>
<evidence type="ECO:0000256" key="3">
    <source>
        <dbReference type="ARBA" id="ARBA00023163"/>
    </source>
</evidence>
<dbReference type="InterPro" id="IPR018062">
    <property type="entry name" value="HTH_AraC-typ_CS"/>
</dbReference>
<dbReference type="CDD" id="cd17536">
    <property type="entry name" value="REC_YesN-like"/>
    <property type="match status" value="1"/>
</dbReference>
<dbReference type="InterPro" id="IPR011006">
    <property type="entry name" value="CheY-like_superfamily"/>
</dbReference>
<feature type="modified residue" description="4-aspartylphosphate" evidence="4">
    <location>
        <position position="55"/>
    </location>
</feature>
<dbReference type="SMART" id="SM00448">
    <property type="entry name" value="REC"/>
    <property type="match status" value="1"/>
</dbReference>
<dbReference type="PRINTS" id="PR00032">
    <property type="entry name" value="HTHARAC"/>
</dbReference>
<reference evidence="8" key="1">
    <citation type="submission" date="2018-12" db="EMBL/GenBank/DDBJ databases">
        <title>Complete genome sequence of Paenibacillus sp. MBLB1234.</title>
        <authorList>
            <person name="Nam Y.-D."/>
            <person name="Kang J."/>
            <person name="Chung W.-H."/>
            <person name="Park Y.S."/>
        </authorList>
    </citation>
    <scope>NUCLEOTIDE SEQUENCE [LARGE SCALE GENOMIC DNA]</scope>
    <source>
        <strain evidence="8">MBLB1234</strain>
    </source>
</reference>
<name>A0A3Q9I833_9BACL</name>
<dbReference type="InterPro" id="IPR018060">
    <property type="entry name" value="HTH_AraC"/>
</dbReference>
<evidence type="ECO:0000256" key="2">
    <source>
        <dbReference type="ARBA" id="ARBA00023125"/>
    </source>
</evidence>
<dbReference type="GO" id="GO:0043565">
    <property type="term" value="F:sequence-specific DNA binding"/>
    <property type="evidence" value="ECO:0007669"/>
    <property type="project" value="InterPro"/>
</dbReference>
<gene>
    <name evidence="7" type="ORF">EI981_02480</name>
</gene>
<dbReference type="PANTHER" id="PTHR43280:SF30">
    <property type="entry name" value="MMSAB OPERON REGULATORY PROTEIN"/>
    <property type="match status" value="1"/>
</dbReference>
<dbReference type="PANTHER" id="PTHR43280">
    <property type="entry name" value="ARAC-FAMILY TRANSCRIPTIONAL REGULATOR"/>
    <property type="match status" value="1"/>
</dbReference>
<dbReference type="InterPro" id="IPR020449">
    <property type="entry name" value="Tscrpt_reg_AraC-type_HTH"/>
</dbReference>
<dbReference type="InterPro" id="IPR009057">
    <property type="entry name" value="Homeodomain-like_sf"/>
</dbReference>
<protein>
    <submittedName>
        <fullName evidence="7">Response regulator</fullName>
    </submittedName>
</protein>
<dbReference type="Gene3D" id="3.40.50.2300">
    <property type="match status" value="1"/>
</dbReference>